<dbReference type="SMART" id="SM00671">
    <property type="entry name" value="SEL1"/>
    <property type="match status" value="7"/>
</dbReference>
<feature type="compositionally biased region" description="Pro residues" evidence="2">
    <location>
        <begin position="379"/>
        <end position="393"/>
    </location>
</feature>
<feature type="compositionally biased region" description="Basic and acidic residues" evidence="2">
    <location>
        <begin position="133"/>
        <end position="153"/>
    </location>
</feature>
<reference evidence="3" key="1">
    <citation type="journal article" date="2022" name="bioRxiv">
        <title>Deciphering the potential niche of two novel black yeast fungi from a biological soil crust based on their genomes, phenotypes, and melanin regulation.</title>
        <authorList>
            <consortium name="DOE Joint Genome Institute"/>
            <person name="Carr E.C."/>
            <person name="Barton Q."/>
            <person name="Grambo S."/>
            <person name="Sullivan M."/>
            <person name="Renfro C.M."/>
            <person name="Kuo A."/>
            <person name="Pangilinan J."/>
            <person name="Lipzen A."/>
            <person name="Keymanesh K."/>
            <person name="Savage E."/>
            <person name="Barry K."/>
            <person name="Grigoriev I.V."/>
            <person name="Riekhof W.R."/>
            <person name="Harris S.S."/>
        </authorList>
    </citation>
    <scope>NUCLEOTIDE SEQUENCE</scope>
    <source>
        <strain evidence="3">JF 03-4F</strain>
    </source>
</reference>
<comment type="caution">
    <text evidence="3">The sequence shown here is derived from an EMBL/GenBank/DDBJ whole genome shotgun (WGS) entry which is preliminary data.</text>
</comment>
<feature type="region of interest" description="Disordered" evidence="2">
    <location>
        <begin position="695"/>
        <end position="932"/>
    </location>
</feature>
<evidence type="ECO:0000256" key="2">
    <source>
        <dbReference type="SAM" id="MobiDB-lite"/>
    </source>
</evidence>
<evidence type="ECO:0000256" key="1">
    <source>
        <dbReference type="ARBA" id="ARBA00022737"/>
    </source>
</evidence>
<evidence type="ECO:0000313" key="4">
    <source>
        <dbReference type="Proteomes" id="UP001203852"/>
    </source>
</evidence>
<feature type="compositionally biased region" description="Pro residues" evidence="2">
    <location>
        <begin position="428"/>
        <end position="437"/>
    </location>
</feature>
<feature type="compositionally biased region" description="Polar residues" evidence="2">
    <location>
        <begin position="714"/>
        <end position="724"/>
    </location>
</feature>
<accession>A0AAN6E6L3</accession>
<evidence type="ECO:0008006" key="5">
    <source>
        <dbReference type="Google" id="ProtNLM"/>
    </source>
</evidence>
<dbReference type="PANTHER" id="PTHR46430:SF3">
    <property type="entry name" value="ACTIVATOR OF C KINASE PROTEIN 1"/>
    <property type="match status" value="1"/>
</dbReference>
<feature type="region of interest" description="Disordered" evidence="2">
    <location>
        <begin position="1301"/>
        <end position="1327"/>
    </location>
</feature>
<feature type="compositionally biased region" description="Low complexity" evidence="2">
    <location>
        <begin position="8"/>
        <end position="22"/>
    </location>
</feature>
<feature type="compositionally biased region" description="Basic and acidic residues" evidence="2">
    <location>
        <begin position="117"/>
        <end position="126"/>
    </location>
</feature>
<feature type="compositionally biased region" description="Low complexity" evidence="2">
    <location>
        <begin position="896"/>
        <end position="913"/>
    </location>
</feature>
<dbReference type="InterPro" id="IPR051726">
    <property type="entry name" value="Chitin_Synth_Reg"/>
</dbReference>
<organism evidence="3 4">
    <name type="scientific">Exophiala viscosa</name>
    <dbReference type="NCBI Taxonomy" id="2486360"/>
    <lineage>
        <taxon>Eukaryota</taxon>
        <taxon>Fungi</taxon>
        <taxon>Dikarya</taxon>
        <taxon>Ascomycota</taxon>
        <taxon>Pezizomycotina</taxon>
        <taxon>Eurotiomycetes</taxon>
        <taxon>Chaetothyriomycetidae</taxon>
        <taxon>Chaetothyriales</taxon>
        <taxon>Herpotrichiellaceae</taxon>
        <taxon>Exophiala</taxon>
    </lineage>
</organism>
<feature type="compositionally biased region" description="Polar residues" evidence="2">
    <location>
        <begin position="72"/>
        <end position="99"/>
    </location>
</feature>
<feature type="region of interest" description="Disordered" evidence="2">
    <location>
        <begin position="1"/>
        <end position="650"/>
    </location>
</feature>
<dbReference type="Pfam" id="PF08238">
    <property type="entry name" value="Sel1"/>
    <property type="match status" value="7"/>
</dbReference>
<feature type="compositionally biased region" description="Basic and acidic residues" evidence="2">
    <location>
        <begin position="438"/>
        <end position="454"/>
    </location>
</feature>
<feature type="compositionally biased region" description="Polar residues" evidence="2">
    <location>
        <begin position="274"/>
        <end position="291"/>
    </location>
</feature>
<dbReference type="Gene3D" id="1.25.40.10">
    <property type="entry name" value="Tetratricopeptide repeat domain"/>
    <property type="match status" value="2"/>
</dbReference>
<dbReference type="SUPFAM" id="SSF81901">
    <property type="entry name" value="HCP-like"/>
    <property type="match status" value="2"/>
</dbReference>
<feature type="compositionally biased region" description="Polar residues" evidence="2">
    <location>
        <begin position="413"/>
        <end position="422"/>
    </location>
</feature>
<dbReference type="InterPro" id="IPR011990">
    <property type="entry name" value="TPR-like_helical_dom_sf"/>
</dbReference>
<gene>
    <name evidence="3" type="ORF">EDD36DRAFT_11775</name>
</gene>
<dbReference type="InterPro" id="IPR006597">
    <property type="entry name" value="Sel1-like"/>
</dbReference>
<dbReference type="Proteomes" id="UP001203852">
    <property type="component" value="Unassembled WGS sequence"/>
</dbReference>
<sequence length="1327" mass="147369">MASNQYRQQWQQGPTQVQQPYQYDRRNDQMQWQENGRGQGAYKEEYQRYNEAPKSRNGYGPGPAPAPAPINHDQQGQWQNQSQYPQGGYQDQYNDNENGYANGEPYYEQPPPPPSDRTYHYDERYRTNGHSRPAPEQHPSSHSDGQRPPRDQRSGPPNPQKRSKPRERERILAQPTSPKSLAWDNPFGAFPAKNKKHGETHRHASLDAELNNLNLDRPASDESRPHTSHGHRRKEPPAPLPLSDTTHNQRPGLGIAQESFQTTPPHMVRPPPRQDSQLSSGRGQQDLQTSPPNDPRPFPRQDHQAPPGRGQRDPQMAPTDMVRPPPRQDSQTSSGRVPADNYRPPPSRPQDNTPNSPRRIRHSPPQRGQQDFQTAPPDMSRPPPRQEYAPPPGRVQQGPQTPPLDMGRPPPRQDSQVPNGSGRQDIPMAPPTMGRPPPQRDHQVPPARVPKDQYRQPPSIPQESMPSSPMHPPRQEPRRPPPMNQDHSGSGSYGGMNGYDDQGAYDGGRNYPRQDSIPNSSRRPPRQDVLVSPPMNQDHGGPGTYGGFDNYDARVPYDGGGNYPPQARPRNDHATRDQGYPQDHMPPARVPVPPTESRQRQAPRPPAPQARPPALEHYDGSSYRAVPSAVHGKTRSNELPNFDAIPAQANEKAEFDQQVYQKPTYQVPGAYPGQINTAQNGQVPANEMNSPLAEFSFDIGPTQKNRPLDRRSPENQQGHPNQRNYDARGAPANGYGDMQRQQPQYPPRSASRNGIKPPMGNVPAIPVDTQGYRSFSERQYPAQGQYPPRPHTANAPRPPLQNYDMGNPYGQKLSPEMRSDSAPVGPGPQNQGYSQSPVQQFRQPYGQGPALRKPSQDNYAGGLPPPRQMSQDNYNPAAPRPGTSSAHPVPVRHYGNSNAPANPAAVNPDALPAHPEPVRPNGSNGYPPQPTAQPIQRKEIAALANGAAAPQLTVQELNNLRDQYSKKPTDQALGLTLAKKLVEAAKVLSDDGGKADAKTTQKNRERYIFEAHKLIKKLVATNHPEAMFYLADCHGQGLLGLPVDPKEAFHLYQSAAKVGHAPSAYRVAVCCELGSEEGGGTKRDPLKAMQWYKRAATLGDAPAMYKMGMILLKGLLGQQKNPREAVSWLKRAAERADKDNPHALHELGLLYESAASTDHIVKDEKYALSLFQQAADLGYKYSQFRLGSAFEYGLLGCPIDARQSIAWYSKAAAQGEHQSELALSGWYLTGSEPLLQQSDTEAFLWARKAASSGLAKAEYAMGYFYEVGIGTAVDVEEAKRWYYRAASQYFPKARERLEELKKGQKMQKTRVSRSNVNRQSDGECSVM</sequence>
<name>A0AAN6E6L3_9EURO</name>
<proteinExistence type="predicted"/>
<feature type="compositionally biased region" description="Basic and acidic residues" evidence="2">
    <location>
        <begin position="42"/>
        <end position="54"/>
    </location>
</feature>
<evidence type="ECO:0000313" key="3">
    <source>
        <dbReference type="EMBL" id="KAI1617778.1"/>
    </source>
</evidence>
<keyword evidence="1" id="KW-0677">Repeat</keyword>
<protein>
    <recommendedName>
        <fullName evidence="5">Chitin synthase regulatory factor 3</fullName>
    </recommendedName>
</protein>
<dbReference type="PANTHER" id="PTHR46430">
    <property type="entry name" value="PROTEIN SKT5-RELATED"/>
    <property type="match status" value="1"/>
</dbReference>
<feature type="compositionally biased region" description="Polar residues" evidence="2">
    <location>
        <begin position="828"/>
        <end position="842"/>
    </location>
</feature>
<keyword evidence="4" id="KW-1185">Reference proteome</keyword>
<dbReference type="EMBL" id="MU404350">
    <property type="protein sequence ID" value="KAI1617778.1"/>
    <property type="molecule type" value="Genomic_DNA"/>
</dbReference>